<dbReference type="GO" id="GO:0005506">
    <property type="term" value="F:iron ion binding"/>
    <property type="evidence" value="ECO:0007669"/>
    <property type="project" value="InterPro"/>
</dbReference>
<organism evidence="8 9">
    <name type="scientific">Halostreptopolyspora alba</name>
    <dbReference type="NCBI Taxonomy" id="2487137"/>
    <lineage>
        <taxon>Bacteria</taxon>
        <taxon>Bacillati</taxon>
        <taxon>Actinomycetota</taxon>
        <taxon>Actinomycetes</taxon>
        <taxon>Streptosporangiales</taxon>
        <taxon>Nocardiopsidaceae</taxon>
        <taxon>Halostreptopolyspora</taxon>
    </lineage>
</organism>
<evidence type="ECO:0000256" key="3">
    <source>
        <dbReference type="ARBA" id="ARBA00022723"/>
    </source>
</evidence>
<dbReference type="PANTHER" id="PTHR46696:SF1">
    <property type="entry name" value="CYTOCHROME P450 YJIB-RELATED"/>
    <property type="match status" value="1"/>
</dbReference>
<comment type="caution">
    <text evidence="8">The sequence shown here is derived from an EMBL/GenBank/DDBJ whole genome shotgun (WGS) entry which is preliminary data.</text>
</comment>
<keyword evidence="6 7" id="KW-0503">Monooxygenase</keyword>
<evidence type="ECO:0000256" key="6">
    <source>
        <dbReference type="ARBA" id="ARBA00023033"/>
    </source>
</evidence>
<dbReference type="SUPFAM" id="SSF48264">
    <property type="entry name" value="Cytochrome P450"/>
    <property type="match status" value="1"/>
</dbReference>
<dbReference type="Pfam" id="PF00067">
    <property type="entry name" value="p450"/>
    <property type="match status" value="1"/>
</dbReference>
<dbReference type="AlphaFoldDB" id="A0A3N0DRB4"/>
<proteinExistence type="inferred from homology"/>
<dbReference type="GO" id="GO:0016705">
    <property type="term" value="F:oxidoreductase activity, acting on paired donors, with incorporation or reduction of molecular oxygen"/>
    <property type="evidence" value="ECO:0007669"/>
    <property type="project" value="InterPro"/>
</dbReference>
<keyword evidence="2 7" id="KW-0349">Heme</keyword>
<dbReference type="Gene3D" id="1.10.630.10">
    <property type="entry name" value="Cytochrome P450"/>
    <property type="match status" value="1"/>
</dbReference>
<evidence type="ECO:0000256" key="5">
    <source>
        <dbReference type="ARBA" id="ARBA00023004"/>
    </source>
</evidence>
<evidence type="ECO:0000256" key="4">
    <source>
        <dbReference type="ARBA" id="ARBA00023002"/>
    </source>
</evidence>
<evidence type="ECO:0000256" key="7">
    <source>
        <dbReference type="RuleBase" id="RU000461"/>
    </source>
</evidence>
<gene>
    <name evidence="8" type="ORF">EFW17_23380</name>
</gene>
<dbReference type="GO" id="GO:0020037">
    <property type="term" value="F:heme binding"/>
    <property type="evidence" value="ECO:0007669"/>
    <property type="project" value="InterPro"/>
</dbReference>
<keyword evidence="3 7" id="KW-0479">Metal-binding</keyword>
<sequence>MSEQAINLTSKLVSTPGEYASLREQAPLVRVILPGTETPTWLITRYEDAKVVLADSRFVRDSNKLSDQGGPSIADQMVTAYDLPDEFRNYFGVLVLSDGEEHARMRSVITRAFTANRIHALRPRLEQLTHDLYKTLSDRGEADLIGELANPLAVAALCELVGIEEADRPKISDYIESIHSGDPTQAVPILTGMVDRCKELIAQRRSEPADDLISTLTRVSDEEGSIGETEIIAILFLLINTGIIPPTRFIADATVALLDHPEQVERLRAEPDLMSTTAVPELLRFTSSVPLGAQLYATEDLELFGVPVKRGEAVTTSLMAVNHDPAEYFEPHKLDLTRELGRGDGHMAFGHGPHYCIGAVLARLLGEVILKQLFVKHEGPSLAVDRDNLQYQDVAGDGLFLLNLPVTFR</sequence>
<keyword evidence="5 7" id="KW-0408">Iron</keyword>
<evidence type="ECO:0000256" key="1">
    <source>
        <dbReference type="ARBA" id="ARBA00010617"/>
    </source>
</evidence>
<accession>A0A3N0DRB4</accession>
<reference evidence="8 9" key="1">
    <citation type="submission" date="2018-11" db="EMBL/GenBank/DDBJ databases">
        <title>The genome draft of YIM 96095.</title>
        <authorList>
            <person name="Tang S.-K."/>
            <person name="Chunyu W.-X."/>
            <person name="Feng Y.-Z."/>
        </authorList>
    </citation>
    <scope>NUCLEOTIDE SEQUENCE [LARGE SCALE GENOMIC DNA]</scope>
    <source>
        <strain evidence="8 9">YIM 96095</strain>
    </source>
</reference>
<dbReference type="PANTHER" id="PTHR46696">
    <property type="entry name" value="P450, PUTATIVE (EUROFUNG)-RELATED"/>
    <property type="match status" value="1"/>
</dbReference>
<evidence type="ECO:0000313" key="8">
    <source>
        <dbReference type="EMBL" id="RNL78162.1"/>
    </source>
</evidence>
<dbReference type="InterPro" id="IPR001128">
    <property type="entry name" value="Cyt_P450"/>
</dbReference>
<dbReference type="RefSeq" id="WP_123203608.1">
    <property type="nucleotide sequence ID" value="NZ_RJMB01000041.1"/>
</dbReference>
<dbReference type="PRINTS" id="PR00359">
    <property type="entry name" value="BP450"/>
</dbReference>
<name>A0A3N0DRB4_9ACTN</name>
<dbReference type="InterPro" id="IPR036396">
    <property type="entry name" value="Cyt_P450_sf"/>
</dbReference>
<dbReference type="FunFam" id="1.10.630.10:FF:000018">
    <property type="entry name" value="Cytochrome P450 monooxygenase"/>
    <property type="match status" value="1"/>
</dbReference>
<evidence type="ECO:0000256" key="2">
    <source>
        <dbReference type="ARBA" id="ARBA00022617"/>
    </source>
</evidence>
<keyword evidence="4 7" id="KW-0560">Oxidoreductase</keyword>
<evidence type="ECO:0000313" key="9">
    <source>
        <dbReference type="Proteomes" id="UP000269198"/>
    </source>
</evidence>
<dbReference type="OrthoDB" id="4133219at2"/>
<dbReference type="InterPro" id="IPR017972">
    <property type="entry name" value="Cyt_P450_CS"/>
</dbReference>
<dbReference type="Proteomes" id="UP000269198">
    <property type="component" value="Unassembled WGS sequence"/>
</dbReference>
<comment type="similarity">
    <text evidence="1 7">Belongs to the cytochrome P450 family.</text>
</comment>
<dbReference type="GO" id="GO:0004497">
    <property type="term" value="F:monooxygenase activity"/>
    <property type="evidence" value="ECO:0007669"/>
    <property type="project" value="UniProtKB-KW"/>
</dbReference>
<dbReference type="EMBL" id="RJMB01000041">
    <property type="protein sequence ID" value="RNL78162.1"/>
    <property type="molecule type" value="Genomic_DNA"/>
</dbReference>
<dbReference type="PROSITE" id="PS00086">
    <property type="entry name" value="CYTOCHROME_P450"/>
    <property type="match status" value="1"/>
</dbReference>
<protein>
    <submittedName>
        <fullName evidence="8">Cytochrome P450</fullName>
    </submittedName>
</protein>
<keyword evidence="9" id="KW-1185">Reference proteome</keyword>
<dbReference type="InterPro" id="IPR002397">
    <property type="entry name" value="Cyt_P450_B"/>
</dbReference>